<protein>
    <submittedName>
        <fullName evidence="4">Haloacetate dehalogenase H-1</fullName>
    </submittedName>
</protein>
<evidence type="ECO:0000313" key="4">
    <source>
        <dbReference type="EMBL" id="KAF4462265.1"/>
    </source>
</evidence>
<evidence type="ECO:0000313" key="5">
    <source>
        <dbReference type="Proteomes" id="UP000554235"/>
    </source>
</evidence>
<proteinExistence type="inferred from homology"/>
<dbReference type="PRINTS" id="PR00412">
    <property type="entry name" value="EPOXHYDRLASE"/>
</dbReference>
<keyword evidence="5" id="KW-1185">Reference proteome</keyword>
<dbReference type="InterPro" id="IPR029058">
    <property type="entry name" value="AB_hydrolase_fold"/>
</dbReference>
<dbReference type="GO" id="GO:0016787">
    <property type="term" value="F:hydrolase activity"/>
    <property type="evidence" value="ECO:0007669"/>
    <property type="project" value="UniProtKB-KW"/>
</dbReference>
<dbReference type="SUPFAM" id="SSF53474">
    <property type="entry name" value="alpha/beta-Hydrolases"/>
    <property type="match status" value="1"/>
</dbReference>
<evidence type="ECO:0000256" key="1">
    <source>
        <dbReference type="ARBA" id="ARBA00022801"/>
    </source>
</evidence>
<dbReference type="AlphaFoldDB" id="A0A8H4L381"/>
<dbReference type="PANTHER" id="PTHR43329">
    <property type="entry name" value="EPOXIDE HYDROLASE"/>
    <property type="match status" value="1"/>
</dbReference>
<comment type="caution">
    <text evidence="4">The sequence shown here is derived from an EMBL/GenBank/DDBJ whole genome shotgun (WGS) entry which is preliminary data.</text>
</comment>
<sequence>MAPDLLPGFTRQFIKTPEASIFVRTKIDSNKPPLLLLHGFPQTHVEFHPIIPSLLPHFSIVLMDLRGYGASSTVPSTNGSGYSKRLMAQDCVSVMNQLGYDKFTVVGHDRGARVAYRLAFDHPQTLVKLVVVDIIPTAAMFRGFGDANAGLKAYHWLFLAQPAPFPETMIKGTDNGKGFLEHTLASWTKVRTLAHFDEASLEEYINAYCSEERIHSTCEDYRAGAFLDRVYDEEELESGKKIETPMLAVWGSSGLFAGVTTAKTEGPLDVWKRYASNVRGKGLECGHFIPEEDPEGLVEALREFLL</sequence>
<comment type="similarity">
    <text evidence="2">Belongs to the AB hydrolase superfamily. Epoxide hydrolase family.</text>
</comment>
<accession>A0A8H4L381</accession>
<dbReference type="EMBL" id="JAADYS010001564">
    <property type="protein sequence ID" value="KAF4462265.1"/>
    <property type="molecule type" value="Genomic_DNA"/>
</dbReference>
<evidence type="ECO:0000256" key="2">
    <source>
        <dbReference type="ARBA" id="ARBA00038334"/>
    </source>
</evidence>
<keyword evidence="1" id="KW-0378">Hydrolase</keyword>
<dbReference type="Gene3D" id="3.40.50.1820">
    <property type="entry name" value="alpha/beta hydrolase"/>
    <property type="match status" value="1"/>
</dbReference>
<dbReference type="InterPro" id="IPR000639">
    <property type="entry name" value="Epox_hydrolase-like"/>
</dbReference>
<name>A0A8H4L381_9HYPO</name>
<evidence type="ECO:0000259" key="3">
    <source>
        <dbReference type="Pfam" id="PF00561"/>
    </source>
</evidence>
<feature type="domain" description="AB hydrolase-1" evidence="3">
    <location>
        <begin position="32"/>
        <end position="253"/>
    </location>
</feature>
<dbReference type="PRINTS" id="PR00111">
    <property type="entry name" value="ABHYDROLASE"/>
</dbReference>
<reference evidence="4 5" key="1">
    <citation type="submission" date="2020-01" db="EMBL/GenBank/DDBJ databases">
        <title>Identification and distribution of gene clusters putatively required for synthesis of sphingolipid metabolism inhibitors in phylogenetically diverse species of the filamentous fungus Fusarium.</title>
        <authorList>
            <person name="Kim H.-S."/>
            <person name="Busman M."/>
            <person name="Brown D.W."/>
            <person name="Divon H."/>
            <person name="Uhlig S."/>
            <person name="Proctor R.H."/>
        </authorList>
    </citation>
    <scope>NUCLEOTIDE SEQUENCE [LARGE SCALE GENOMIC DNA]</scope>
    <source>
        <strain evidence="4 5">NRRL 20459</strain>
    </source>
</reference>
<dbReference type="OrthoDB" id="408373at2759"/>
<dbReference type="Proteomes" id="UP000554235">
    <property type="component" value="Unassembled WGS sequence"/>
</dbReference>
<organism evidence="4 5">
    <name type="scientific">Fusarium albosuccineum</name>
    <dbReference type="NCBI Taxonomy" id="1237068"/>
    <lineage>
        <taxon>Eukaryota</taxon>
        <taxon>Fungi</taxon>
        <taxon>Dikarya</taxon>
        <taxon>Ascomycota</taxon>
        <taxon>Pezizomycotina</taxon>
        <taxon>Sordariomycetes</taxon>
        <taxon>Hypocreomycetidae</taxon>
        <taxon>Hypocreales</taxon>
        <taxon>Nectriaceae</taxon>
        <taxon>Fusarium</taxon>
        <taxon>Fusarium decemcellulare species complex</taxon>
    </lineage>
</organism>
<dbReference type="InterPro" id="IPR000073">
    <property type="entry name" value="AB_hydrolase_1"/>
</dbReference>
<dbReference type="Pfam" id="PF00561">
    <property type="entry name" value="Abhydrolase_1"/>
    <property type="match status" value="1"/>
</dbReference>
<gene>
    <name evidence="4" type="ORF">FALBO_10935</name>
</gene>